<evidence type="ECO:0000313" key="2">
    <source>
        <dbReference type="Proteomes" id="UP001165101"/>
    </source>
</evidence>
<dbReference type="Proteomes" id="UP001165101">
    <property type="component" value="Unassembled WGS sequence"/>
</dbReference>
<dbReference type="EMBL" id="BSXV01000443">
    <property type="protein sequence ID" value="GME89116.1"/>
    <property type="molecule type" value="Genomic_DNA"/>
</dbReference>
<keyword evidence="2" id="KW-1185">Reference proteome</keyword>
<sequence length="110" mass="12352">MDACALWPLLCRSLLDQAKQSNMVGIFVRLPFWDRSGECQGAKFLGSQTRASSRSSNKALNKALNKEVTLYERLWTRVYSITGVIQETISVTTVGIFLAPAMTFLPMIYE</sequence>
<comment type="caution">
    <text evidence="1">The sequence shown here is derived from an EMBL/GenBank/DDBJ whole genome shotgun (WGS) entry which is preliminary data.</text>
</comment>
<evidence type="ECO:0000313" key="1">
    <source>
        <dbReference type="EMBL" id="GME89116.1"/>
    </source>
</evidence>
<protein>
    <submittedName>
        <fullName evidence="1">Unnamed protein product</fullName>
    </submittedName>
</protein>
<reference evidence="1" key="1">
    <citation type="submission" date="2023-04" db="EMBL/GenBank/DDBJ databases">
        <title>Candida boidinii NBRC 1967.</title>
        <authorList>
            <person name="Ichikawa N."/>
            <person name="Sato H."/>
            <person name="Tonouchi N."/>
        </authorList>
    </citation>
    <scope>NUCLEOTIDE SEQUENCE</scope>
    <source>
        <strain evidence="1">NBRC 1967</strain>
    </source>
</reference>
<organism evidence="1 2">
    <name type="scientific">Candida boidinii</name>
    <name type="common">Yeast</name>
    <dbReference type="NCBI Taxonomy" id="5477"/>
    <lineage>
        <taxon>Eukaryota</taxon>
        <taxon>Fungi</taxon>
        <taxon>Dikarya</taxon>
        <taxon>Ascomycota</taxon>
        <taxon>Saccharomycotina</taxon>
        <taxon>Pichiomycetes</taxon>
        <taxon>Pichiales</taxon>
        <taxon>Pichiaceae</taxon>
        <taxon>Ogataea</taxon>
        <taxon>Ogataea/Candida clade</taxon>
    </lineage>
</organism>
<gene>
    <name evidence="1" type="ORF">Cboi01_000126500</name>
</gene>
<proteinExistence type="predicted"/>
<accession>A0ACB5TI14</accession>
<name>A0ACB5TI14_CANBO</name>